<sequence>MNQFQRDITHQSPSKRPPEEYGQDLGHLRHHWNSVVAQGSNMSDWSNGYLEVSVLGLSQPPFSNQCNHSVSALELSQSVENIHLTPSISLSGVSLATTEASGGGSEKKNKRRKKAKRRLLEIANQTLLLRITMISVVTLNRKKIMITSLLLRSVFITVHNGLVHIKKYLTAQLWVNNTGVGLTETDLGTTMEQKLESMCPFYNCMDNIFGKKANVEALDERDSTKSMAVMSEGEGETDIETSSNSDSGLSAYELQQRSAKRKLGIPRKANVEDIPTSITPVSDTKSCIDKNCGVTDPKSHSGVA</sequence>
<evidence type="ECO:0000313" key="2">
    <source>
        <dbReference type="EMBL" id="MBW0512943.1"/>
    </source>
</evidence>
<feature type="compositionally biased region" description="Polar residues" evidence="1">
    <location>
        <begin position="240"/>
        <end position="249"/>
    </location>
</feature>
<feature type="region of interest" description="Disordered" evidence="1">
    <location>
        <begin position="223"/>
        <end position="249"/>
    </location>
</feature>
<evidence type="ECO:0000313" key="3">
    <source>
        <dbReference type="Proteomes" id="UP000765509"/>
    </source>
</evidence>
<reference evidence="2" key="1">
    <citation type="submission" date="2021-03" db="EMBL/GenBank/DDBJ databases">
        <title>Draft genome sequence of rust myrtle Austropuccinia psidii MF-1, a brazilian biotype.</title>
        <authorList>
            <person name="Quecine M.C."/>
            <person name="Pachon D.M.R."/>
            <person name="Bonatelli M.L."/>
            <person name="Correr F.H."/>
            <person name="Franceschini L.M."/>
            <person name="Leite T.F."/>
            <person name="Margarido G.R.A."/>
            <person name="Almeida C.A."/>
            <person name="Ferrarezi J.A."/>
            <person name="Labate C.A."/>
        </authorList>
    </citation>
    <scope>NUCLEOTIDE SEQUENCE</scope>
    <source>
        <strain evidence="2">MF-1</strain>
    </source>
</reference>
<feature type="compositionally biased region" description="Polar residues" evidence="1">
    <location>
        <begin position="276"/>
        <end position="285"/>
    </location>
</feature>
<name>A0A9Q3E321_9BASI</name>
<protein>
    <submittedName>
        <fullName evidence="2">Uncharacterized protein</fullName>
    </submittedName>
</protein>
<dbReference type="EMBL" id="AVOT02023078">
    <property type="protein sequence ID" value="MBW0512943.1"/>
    <property type="molecule type" value="Genomic_DNA"/>
</dbReference>
<evidence type="ECO:0000256" key="1">
    <source>
        <dbReference type="SAM" id="MobiDB-lite"/>
    </source>
</evidence>
<dbReference type="OrthoDB" id="8015427at2759"/>
<feature type="region of interest" description="Disordered" evidence="1">
    <location>
        <begin position="262"/>
        <end position="304"/>
    </location>
</feature>
<organism evidence="2 3">
    <name type="scientific">Austropuccinia psidii MF-1</name>
    <dbReference type="NCBI Taxonomy" id="1389203"/>
    <lineage>
        <taxon>Eukaryota</taxon>
        <taxon>Fungi</taxon>
        <taxon>Dikarya</taxon>
        <taxon>Basidiomycota</taxon>
        <taxon>Pucciniomycotina</taxon>
        <taxon>Pucciniomycetes</taxon>
        <taxon>Pucciniales</taxon>
        <taxon>Sphaerophragmiaceae</taxon>
        <taxon>Austropuccinia</taxon>
    </lineage>
</organism>
<feature type="region of interest" description="Disordered" evidence="1">
    <location>
        <begin position="1"/>
        <end position="24"/>
    </location>
</feature>
<accession>A0A9Q3E321</accession>
<feature type="compositionally biased region" description="Polar residues" evidence="1">
    <location>
        <begin position="1"/>
        <end position="14"/>
    </location>
</feature>
<proteinExistence type="predicted"/>
<dbReference type="AlphaFoldDB" id="A0A9Q3E321"/>
<dbReference type="Proteomes" id="UP000765509">
    <property type="component" value="Unassembled WGS sequence"/>
</dbReference>
<gene>
    <name evidence="2" type="ORF">O181_052658</name>
</gene>
<comment type="caution">
    <text evidence="2">The sequence shown here is derived from an EMBL/GenBank/DDBJ whole genome shotgun (WGS) entry which is preliminary data.</text>
</comment>
<keyword evidence="3" id="KW-1185">Reference proteome</keyword>